<name>A0A2T2XIM6_9FIRM</name>
<protein>
    <recommendedName>
        <fullName evidence="3">Metal-binding protein</fullName>
    </recommendedName>
</protein>
<dbReference type="InterPro" id="IPR018664">
    <property type="entry name" value="DUF2103_metal-binding"/>
</dbReference>
<evidence type="ECO:0000313" key="1">
    <source>
        <dbReference type="EMBL" id="PSR34298.1"/>
    </source>
</evidence>
<sequence>MAKYRHSKVKRQHHVVKDLEPGLQMLANLESVDGIIPGIISRKSGSAVGFSFQYFTPSGLKLIGRSSGAAQEIFVISHNPELVLESLYQSGLIARPLD</sequence>
<dbReference type="Proteomes" id="UP000242972">
    <property type="component" value="Unassembled WGS sequence"/>
</dbReference>
<proteinExistence type="predicted"/>
<dbReference type="Pfam" id="PF09876">
    <property type="entry name" value="DUF2103"/>
    <property type="match status" value="1"/>
</dbReference>
<comment type="caution">
    <text evidence="1">The sequence shown here is derived from an EMBL/GenBank/DDBJ whole genome shotgun (WGS) entry which is preliminary data.</text>
</comment>
<organism evidence="1 2">
    <name type="scientific">Sulfobacillus benefaciens</name>
    <dbReference type="NCBI Taxonomy" id="453960"/>
    <lineage>
        <taxon>Bacteria</taxon>
        <taxon>Bacillati</taxon>
        <taxon>Bacillota</taxon>
        <taxon>Clostridia</taxon>
        <taxon>Eubacteriales</taxon>
        <taxon>Clostridiales Family XVII. Incertae Sedis</taxon>
        <taxon>Sulfobacillus</taxon>
    </lineage>
</organism>
<gene>
    <name evidence="1" type="ORF">C7B46_06120</name>
</gene>
<accession>A0A2T2XIM6</accession>
<evidence type="ECO:0000313" key="2">
    <source>
        <dbReference type="Proteomes" id="UP000242972"/>
    </source>
</evidence>
<evidence type="ECO:0008006" key="3">
    <source>
        <dbReference type="Google" id="ProtNLM"/>
    </source>
</evidence>
<reference evidence="1 2" key="1">
    <citation type="journal article" date="2014" name="BMC Genomics">
        <title>Comparison of environmental and isolate Sulfobacillus genomes reveals diverse carbon, sulfur, nitrogen, and hydrogen metabolisms.</title>
        <authorList>
            <person name="Justice N.B."/>
            <person name="Norman A."/>
            <person name="Brown C.T."/>
            <person name="Singh A."/>
            <person name="Thomas B.C."/>
            <person name="Banfield J.F."/>
        </authorList>
    </citation>
    <scope>NUCLEOTIDE SEQUENCE [LARGE SCALE GENOMIC DNA]</scope>
    <source>
        <strain evidence="1">AMDSBA4</strain>
    </source>
</reference>
<dbReference type="AlphaFoldDB" id="A0A2T2XIM6"/>
<dbReference type="EMBL" id="PXYW01000010">
    <property type="protein sequence ID" value="PSR34298.1"/>
    <property type="molecule type" value="Genomic_DNA"/>
</dbReference>